<dbReference type="Proteomes" id="UP000019275">
    <property type="component" value="Unassembled WGS sequence"/>
</dbReference>
<name>A0ABN0RT59_9FLAO</name>
<dbReference type="InterPro" id="IPR052794">
    <property type="entry name" value="Mito_Ser_Protease_LACTB"/>
</dbReference>
<keyword evidence="3" id="KW-1185">Reference proteome</keyword>
<accession>A0ABN0RT59</accession>
<protein>
    <submittedName>
        <fullName evidence="2">Beta-lactamase</fullName>
    </submittedName>
</protein>
<gene>
    <name evidence="2" type="ORF">KLA_01280</name>
</gene>
<dbReference type="SUPFAM" id="SSF56601">
    <property type="entry name" value="beta-lactamase/transpeptidase-like"/>
    <property type="match status" value="1"/>
</dbReference>
<evidence type="ECO:0000313" key="3">
    <source>
        <dbReference type="Proteomes" id="UP000019275"/>
    </source>
</evidence>
<dbReference type="Gene3D" id="3.40.710.10">
    <property type="entry name" value="DD-peptidase/beta-lactamase superfamily"/>
    <property type="match status" value="1"/>
</dbReference>
<evidence type="ECO:0000313" key="2">
    <source>
        <dbReference type="EMBL" id="EWH15149.1"/>
    </source>
</evidence>
<dbReference type="RefSeq" id="WP_034643039.1">
    <property type="nucleotide sequence ID" value="NZ_ARZX01000001.1"/>
</dbReference>
<dbReference type="PANTHER" id="PTHR46520:SF1">
    <property type="entry name" value="SERINE BETA-LACTAMASE-LIKE PROTEIN LACTB, MITOCHONDRIAL"/>
    <property type="match status" value="1"/>
</dbReference>
<reference evidence="2 3" key="1">
    <citation type="journal article" date="2014" name="Genome Announc.">
        <title>Draft Genome Sequence of the Carrageenan-Degrading Bacterium Cellulophaga sp. Strain KL-A, Isolated from Decaying Marine Algae.</title>
        <authorList>
            <person name="Shan D."/>
            <person name="Ying J."/>
            <person name="Li X."/>
            <person name="Gao Z."/>
            <person name="Wei G."/>
            <person name="Shao Z."/>
        </authorList>
    </citation>
    <scope>NUCLEOTIDE SEQUENCE [LARGE SCALE GENOMIC DNA]</scope>
    <source>
        <strain evidence="2 3">KL-A</strain>
    </source>
</reference>
<dbReference type="InterPro" id="IPR012338">
    <property type="entry name" value="Beta-lactam/transpept-like"/>
</dbReference>
<dbReference type="EMBL" id="ARZX01000001">
    <property type="protein sequence ID" value="EWH15149.1"/>
    <property type="molecule type" value="Genomic_DNA"/>
</dbReference>
<feature type="domain" description="Beta-lactamase-related" evidence="1">
    <location>
        <begin position="32"/>
        <end position="341"/>
    </location>
</feature>
<dbReference type="Pfam" id="PF00144">
    <property type="entry name" value="Beta-lactamase"/>
    <property type="match status" value="1"/>
</dbReference>
<evidence type="ECO:0000259" key="1">
    <source>
        <dbReference type="Pfam" id="PF00144"/>
    </source>
</evidence>
<organism evidence="2 3">
    <name type="scientific">Cellulophaga geojensis KL-A</name>
    <dbReference type="NCBI Taxonomy" id="1328323"/>
    <lineage>
        <taxon>Bacteria</taxon>
        <taxon>Pseudomonadati</taxon>
        <taxon>Bacteroidota</taxon>
        <taxon>Flavobacteriia</taxon>
        <taxon>Flavobacteriales</taxon>
        <taxon>Flavobacteriaceae</taxon>
        <taxon>Cellulophaga</taxon>
    </lineage>
</organism>
<proteinExistence type="predicted"/>
<comment type="caution">
    <text evidence="2">The sequence shown here is derived from an EMBL/GenBank/DDBJ whole genome shotgun (WGS) entry which is preliminary data.</text>
</comment>
<dbReference type="InterPro" id="IPR001466">
    <property type="entry name" value="Beta-lactam-related"/>
</dbReference>
<dbReference type="PANTHER" id="PTHR46520">
    <property type="entry name" value="SERINE BETA-LACTAMASE-LIKE PROTEIN LACTB, MITOCHONDRIAL"/>
    <property type="match status" value="1"/>
</dbReference>
<sequence>MSFKRFFSYFSNRIGRNKPKKTTNSISYSKADELLQSLISNAKVPGIAIKVTQHNKTIFDKGYGFSNLEKKTQINTATSVFRIASVSKPIAATALAIMVQDGVIDLEESFYTYVPYYPKKKYDFTIKQLATHTAGIRGYRGKEYGLNIPYTIKDSIVIFKDDDLLFKPGTNYHYNSYDWVLLSLAMQEASGVPFEEYVQKKVLDPLQMKHTFAEVKRSFIKGITQFYSQKKLGFRKALEVNNYYKLAGGGFLSTTTDIVKLGNAYLKGDFLQEVIQQQFLTAQEVKGESTYYGLGWQVSTDKKGNAYYGHIGNGVGGYSNFFVYPKQQLVLSILTNCTNPNIQDVLDEVVLGFVEKAKEFTL</sequence>